<organism evidence="2 3">
    <name type="scientific">Callosobruchus maculatus</name>
    <name type="common">Southern cowpea weevil</name>
    <name type="synonym">Pulse bruchid</name>
    <dbReference type="NCBI Taxonomy" id="64391"/>
    <lineage>
        <taxon>Eukaryota</taxon>
        <taxon>Metazoa</taxon>
        <taxon>Ecdysozoa</taxon>
        <taxon>Arthropoda</taxon>
        <taxon>Hexapoda</taxon>
        <taxon>Insecta</taxon>
        <taxon>Pterygota</taxon>
        <taxon>Neoptera</taxon>
        <taxon>Endopterygota</taxon>
        <taxon>Coleoptera</taxon>
        <taxon>Polyphaga</taxon>
        <taxon>Cucujiformia</taxon>
        <taxon>Chrysomeloidea</taxon>
        <taxon>Chrysomelidae</taxon>
        <taxon>Bruchinae</taxon>
        <taxon>Bruchini</taxon>
        <taxon>Callosobruchus</taxon>
    </lineage>
</organism>
<feature type="compositionally biased region" description="Low complexity" evidence="1">
    <location>
        <begin position="35"/>
        <end position="60"/>
    </location>
</feature>
<sequence length="67" mass="6821">MKEFGGIPRGLHLATMGCQHHCRCGAAREAAAAAGPGAESARAAIPRPRPPRASCRRAAATTGAVWG</sequence>
<protein>
    <submittedName>
        <fullName evidence="2">Uncharacterized protein</fullName>
    </submittedName>
</protein>
<dbReference type="EMBL" id="CAACVG010008371">
    <property type="protein sequence ID" value="VEN49518.1"/>
    <property type="molecule type" value="Genomic_DNA"/>
</dbReference>
<dbReference type="Proteomes" id="UP000410492">
    <property type="component" value="Unassembled WGS sequence"/>
</dbReference>
<name>A0A653CNL9_CALMS</name>
<accession>A0A653CNL9</accession>
<dbReference type="AlphaFoldDB" id="A0A653CNL9"/>
<gene>
    <name evidence="2" type="ORF">CALMAC_LOCUS10608</name>
</gene>
<reference evidence="2 3" key="1">
    <citation type="submission" date="2019-01" db="EMBL/GenBank/DDBJ databases">
        <authorList>
            <person name="Sayadi A."/>
        </authorList>
    </citation>
    <scope>NUCLEOTIDE SEQUENCE [LARGE SCALE GENOMIC DNA]</scope>
</reference>
<evidence type="ECO:0000256" key="1">
    <source>
        <dbReference type="SAM" id="MobiDB-lite"/>
    </source>
</evidence>
<feature type="region of interest" description="Disordered" evidence="1">
    <location>
        <begin position="35"/>
        <end position="67"/>
    </location>
</feature>
<proteinExistence type="predicted"/>
<keyword evidence="3" id="KW-1185">Reference proteome</keyword>
<evidence type="ECO:0000313" key="3">
    <source>
        <dbReference type="Proteomes" id="UP000410492"/>
    </source>
</evidence>
<evidence type="ECO:0000313" key="2">
    <source>
        <dbReference type="EMBL" id="VEN49518.1"/>
    </source>
</evidence>